<dbReference type="Pfam" id="PF13411">
    <property type="entry name" value="MerR_1"/>
    <property type="match status" value="1"/>
</dbReference>
<dbReference type="GO" id="GO:0003677">
    <property type="term" value="F:DNA binding"/>
    <property type="evidence" value="ECO:0007669"/>
    <property type="project" value="UniProtKB-KW"/>
</dbReference>
<evidence type="ECO:0000256" key="2">
    <source>
        <dbReference type="ARBA" id="ARBA00023015"/>
    </source>
</evidence>
<evidence type="ECO:0000259" key="6">
    <source>
        <dbReference type="PROSITE" id="PS50937"/>
    </source>
</evidence>
<dbReference type="AlphaFoldDB" id="A0A556C3V3"/>
<evidence type="ECO:0000256" key="5">
    <source>
        <dbReference type="SAM" id="Coils"/>
    </source>
</evidence>
<evidence type="ECO:0000256" key="1">
    <source>
        <dbReference type="ARBA" id="ARBA00022491"/>
    </source>
</evidence>
<name>A0A556C3V3_BREAU</name>
<dbReference type="RefSeq" id="WP_143924491.1">
    <property type="nucleotide sequence ID" value="NZ_VLTK01000021.1"/>
</dbReference>
<dbReference type="InterPro" id="IPR009061">
    <property type="entry name" value="DNA-bd_dom_put_sf"/>
</dbReference>
<gene>
    <name evidence="7" type="ORF">FO013_20895</name>
</gene>
<keyword evidence="8" id="KW-1185">Reference proteome</keyword>
<dbReference type="Gene3D" id="1.10.1660.10">
    <property type="match status" value="1"/>
</dbReference>
<keyword evidence="5" id="KW-0175">Coiled coil</keyword>
<accession>A0A556C3V3</accession>
<keyword evidence="4" id="KW-0804">Transcription</keyword>
<dbReference type="SUPFAM" id="SSF46955">
    <property type="entry name" value="Putative DNA-binding domain"/>
    <property type="match status" value="1"/>
</dbReference>
<feature type="coiled-coil region" evidence="5">
    <location>
        <begin position="74"/>
        <end position="101"/>
    </location>
</feature>
<dbReference type="PANTHER" id="PTHR30204">
    <property type="entry name" value="REDOX-CYCLING DRUG-SENSING TRANSCRIPTIONAL ACTIVATOR SOXR"/>
    <property type="match status" value="1"/>
</dbReference>
<comment type="caution">
    <text evidence="7">The sequence shown here is derived from an EMBL/GenBank/DDBJ whole genome shotgun (WGS) entry which is preliminary data.</text>
</comment>
<evidence type="ECO:0000256" key="4">
    <source>
        <dbReference type="ARBA" id="ARBA00023163"/>
    </source>
</evidence>
<evidence type="ECO:0000313" key="8">
    <source>
        <dbReference type="Proteomes" id="UP000316406"/>
    </source>
</evidence>
<protein>
    <submittedName>
        <fullName evidence="7">MerR family DNA-binding transcriptional regulator</fullName>
    </submittedName>
</protein>
<dbReference type="PROSITE" id="PS50937">
    <property type="entry name" value="HTH_MERR_2"/>
    <property type="match status" value="1"/>
</dbReference>
<dbReference type="InterPro" id="IPR000551">
    <property type="entry name" value="MerR-type_HTH_dom"/>
</dbReference>
<evidence type="ECO:0000313" key="7">
    <source>
        <dbReference type="EMBL" id="TSI12133.1"/>
    </source>
</evidence>
<dbReference type="PANTHER" id="PTHR30204:SF69">
    <property type="entry name" value="MERR-FAMILY TRANSCRIPTIONAL REGULATOR"/>
    <property type="match status" value="1"/>
</dbReference>
<proteinExistence type="predicted"/>
<keyword evidence="2" id="KW-0805">Transcription regulation</keyword>
<evidence type="ECO:0000256" key="3">
    <source>
        <dbReference type="ARBA" id="ARBA00023125"/>
    </source>
</evidence>
<keyword evidence="1" id="KW-0678">Repressor</keyword>
<dbReference type="PROSITE" id="PS00552">
    <property type="entry name" value="HTH_MERR_1"/>
    <property type="match status" value="1"/>
</dbReference>
<dbReference type="OrthoDB" id="9809391at2"/>
<reference evidence="7 8" key="1">
    <citation type="submission" date="2019-07" db="EMBL/GenBank/DDBJ databases">
        <title>Draft genome sequence of Brevibacterium aurantiacum XU54 isolated from Xinjiang China.</title>
        <authorList>
            <person name="Xu X."/>
        </authorList>
    </citation>
    <scope>NUCLEOTIDE SEQUENCE [LARGE SCALE GENOMIC DNA]</scope>
    <source>
        <strain evidence="7 8">XU54</strain>
    </source>
</reference>
<keyword evidence="3 7" id="KW-0238">DNA-binding</keyword>
<dbReference type="SMART" id="SM00422">
    <property type="entry name" value="HTH_MERR"/>
    <property type="match status" value="1"/>
</dbReference>
<sequence length="118" mass="13714">MRISELARLTGLAPSAIRYYEQQDMFSTGQILRQSNGYRDYTSGAQRRLELILAGRVAGFSLVQMRERMRDWDEMTAEQRVVLLEKQLEVIEERIADLQRGRATVCKAITELETRRFG</sequence>
<dbReference type="EMBL" id="VLTK01000021">
    <property type="protein sequence ID" value="TSI12133.1"/>
    <property type="molecule type" value="Genomic_DNA"/>
</dbReference>
<organism evidence="7 8">
    <name type="scientific">Brevibacterium aurantiacum</name>
    <dbReference type="NCBI Taxonomy" id="273384"/>
    <lineage>
        <taxon>Bacteria</taxon>
        <taxon>Bacillati</taxon>
        <taxon>Actinomycetota</taxon>
        <taxon>Actinomycetes</taxon>
        <taxon>Micrococcales</taxon>
        <taxon>Brevibacteriaceae</taxon>
        <taxon>Brevibacterium</taxon>
    </lineage>
</organism>
<dbReference type="Proteomes" id="UP000316406">
    <property type="component" value="Unassembled WGS sequence"/>
</dbReference>
<dbReference type="InterPro" id="IPR047057">
    <property type="entry name" value="MerR_fam"/>
</dbReference>
<feature type="domain" description="HTH merR-type" evidence="6">
    <location>
        <begin position="1"/>
        <end position="71"/>
    </location>
</feature>
<dbReference type="GO" id="GO:0003700">
    <property type="term" value="F:DNA-binding transcription factor activity"/>
    <property type="evidence" value="ECO:0007669"/>
    <property type="project" value="InterPro"/>
</dbReference>